<reference evidence="1" key="2">
    <citation type="journal article" date="2014" name="ISME J.">
        <title>Microbial stratification in low pH oxic and suboxic macroscopic growths along an acid mine drainage.</title>
        <authorList>
            <person name="Mendez-Garcia C."/>
            <person name="Mesa V."/>
            <person name="Sprenger R.R."/>
            <person name="Richter M."/>
            <person name="Diez M.S."/>
            <person name="Solano J."/>
            <person name="Bargiela R."/>
            <person name="Golyshina O.V."/>
            <person name="Manteca A."/>
            <person name="Ramos J.L."/>
            <person name="Gallego J.R."/>
            <person name="Llorente I."/>
            <person name="Martins Dos Santos V.A."/>
            <person name="Jensen O.N."/>
            <person name="Pelaez A.I."/>
            <person name="Sanchez J."/>
            <person name="Ferrer M."/>
        </authorList>
    </citation>
    <scope>NUCLEOTIDE SEQUENCE</scope>
</reference>
<gene>
    <name evidence="1" type="ORF">B1B_15992</name>
</gene>
<organism evidence="1">
    <name type="scientific">mine drainage metagenome</name>
    <dbReference type="NCBI Taxonomy" id="410659"/>
    <lineage>
        <taxon>unclassified sequences</taxon>
        <taxon>metagenomes</taxon>
        <taxon>ecological metagenomes</taxon>
    </lineage>
</organism>
<reference evidence="1" key="1">
    <citation type="submission" date="2013-08" db="EMBL/GenBank/DDBJ databases">
        <authorList>
            <person name="Mendez C."/>
            <person name="Richter M."/>
            <person name="Ferrer M."/>
            <person name="Sanchez J."/>
        </authorList>
    </citation>
    <scope>NUCLEOTIDE SEQUENCE</scope>
</reference>
<name>T1A7E1_9ZZZZ</name>
<dbReference type="NCBIfam" id="NF033559">
    <property type="entry name" value="transpos_IS1634"/>
    <property type="match status" value="1"/>
</dbReference>
<accession>T1A7E1</accession>
<dbReference type="InterPro" id="IPR047654">
    <property type="entry name" value="IS1634_transpos"/>
</dbReference>
<proteinExistence type="predicted"/>
<dbReference type="AlphaFoldDB" id="T1A7E1"/>
<sequence length="572" mass="64628">MVARMGPGYMSYVYRRKAGDRVYLEERESYRAKGKVRNRFVRYLGVEGETPGVPRRELDRVFHGDSRRAGAVRLLWEIAEDLRFRETINQIAGRRSSSELPSPGTYLTAWAINRVLDPESATQLGPWVATTDLPLLAGFPDEAFVKDAFLGSLDTICYDEPATARVIDRTRELDIALTARWRELHPLAKGEKEVVAYDLTNVLFFGVTCPIAEVGHNPDHQARPQVNVGVVVSRLDKAPLFHFAYRGNRNGKGTTRNLLVQLQAAKVAPGLLIVDRGILGQTLAEEARGIGWHLLGGLAKSSNEVRAILDTVEVPETPQSFVKRSKTGGIHAVKVRAPLWGSEREVVVYTNADKAVADRIERNEALSNIGEALTALATKGAEWSEAKLHAAIREVVGDWGEFLSVRVQRGGKTPRILWEYRDREVKRAARQDGKYALLCTDEGLSAREVVRAYLGKDFVEKCFRTAKTFVELEPVRHRRERRVRAYLFVCMLALRLASALRYRLVDGGIEEDAVAEEQERLLEDLGRVERVQVRLGRETRTWYLNVTKRIRDDLRRAKLRDLLREETTIVPV</sequence>
<dbReference type="SUPFAM" id="SSF53098">
    <property type="entry name" value="Ribonuclease H-like"/>
    <property type="match status" value="1"/>
</dbReference>
<dbReference type="EMBL" id="AUZY01010634">
    <property type="protein sequence ID" value="EQD37760.1"/>
    <property type="molecule type" value="Genomic_DNA"/>
</dbReference>
<comment type="caution">
    <text evidence="1">The sequence shown here is derived from an EMBL/GenBank/DDBJ whole genome shotgun (WGS) entry which is preliminary data.</text>
</comment>
<protein>
    <submittedName>
        <fullName evidence="1">Transposase IS4 family protein</fullName>
    </submittedName>
</protein>
<dbReference type="InterPro" id="IPR012337">
    <property type="entry name" value="RNaseH-like_sf"/>
</dbReference>
<evidence type="ECO:0000313" key="1">
    <source>
        <dbReference type="EMBL" id="EQD37760.1"/>
    </source>
</evidence>
<dbReference type="PANTHER" id="PTHR34614:SF2">
    <property type="entry name" value="TRANSPOSASE IS4-LIKE DOMAIN-CONTAINING PROTEIN"/>
    <property type="match status" value="1"/>
</dbReference>
<dbReference type="PANTHER" id="PTHR34614">
    <property type="match status" value="1"/>
</dbReference>